<dbReference type="PANTHER" id="PTHR42901">
    <property type="entry name" value="ALCOHOL DEHYDROGENASE"/>
    <property type="match status" value="1"/>
</dbReference>
<dbReference type="eggNOG" id="KOG1205">
    <property type="taxonomic scope" value="Eukaryota"/>
</dbReference>
<feature type="domain" description="Ketoreductase" evidence="4">
    <location>
        <begin position="14"/>
        <end position="200"/>
    </location>
</feature>
<evidence type="ECO:0000256" key="1">
    <source>
        <dbReference type="ARBA" id="ARBA00006484"/>
    </source>
</evidence>
<comment type="similarity">
    <text evidence="1 3">Belongs to the short-chain dehydrogenases/reductases (SDR) family.</text>
</comment>
<evidence type="ECO:0000313" key="5">
    <source>
        <dbReference type="EMBL" id="EEH56589.1"/>
    </source>
</evidence>
<dbReference type="OMA" id="WRWMWET"/>
<dbReference type="PANTHER" id="PTHR42901:SF1">
    <property type="entry name" value="ALCOHOL DEHYDROGENASE"/>
    <property type="match status" value="1"/>
</dbReference>
<evidence type="ECO:0000256" key="3">
    <source>
        <dbReference type="RuleBase" id="RU000363"/>
    </source>
</evidence>
<dbReference type="STRING" id="564608.C1MU94"/>
<evidence type="ECO:0000259" key="4">
    <source>
        <dbReference type="SMART" id="SM00822"/>
    </source>
</evidence>
<sequence>MVSKLYQPAPVAGRCALVTGASSGIGFATAERLAELGCRLVVAARRKDRLDALAAKLRDEHGASVHCIELDVCDVDAVMALPEALPADFADVSILVNNAGGALGTAKCTENDMNDMSTMIDANVKGLIACTRAFTPGMVARGEGHVINISSIAGIEWYGGGSVYCATKAAVNAFTYACRKDLHDTPCKITTVAPGFVNTEFSAVRFKGDAAKAEGVYKGMKYGGPLLAEDIADNIVYALTRPGRVQVCDMLVYPTSQASAKDIARE</sequence>
<dbReference type="InterPro" id="IPR036291">
    <property type="entry name" value="NAD(P)-bd_dom_sf"/>
</dbReference>
<reference evidence="5 6" key="1">
    <citation type="journal article" date="2009" name="Science">
        <title>Green evolution and dynamic adaptations revealed by genomes of the marine picoeukaryotes Micromonas.</title>
        <authorList>
            <person name="Worden A.Z."/>
            <person name="Lee J.H."/>
            <person name="Mock T."/>
            <person name="Rouze P."/>
            <person name="Simmons M.P."/>
            <person name="Aerts A.L."/>
            <person name="Allen A.E."/>
            <person name="Cuvelier M.L."/>
            <person name="Derelle E."/>
            <person name="Everett M.V."/>
            <person name="Foulon E."/>
            <person name="Grimwood J."/>
            <person name="Gundlach H."/>
            <person name="Henrissat B."/>
            <person name="Napoli C."/>
            <person name="McDonald S.M."/>
            <person name="Parker M.S."/>
            <person name="Rombauts S."/>
            <person name="Salamov A."/>
            <person name="Von Dassow P."/>
            <person name="Badger J.H."/>
            <person name="Coutinho P.M."/>
            <person name="Demir E."/>
            <person name="Dubchak I."/>
            <person name="Gentemann C."/>
            <person name="Eikrem W."/>
            <person name="Gready J.E."/>
            <person name="John U."/>
            <person name="Lanier W."/>
            <person name="Lindquist E.A."/>
            <person name="Lucas S."/>
            <person name="Mayer K.F."/>
            <person name="Moreau H."/>
            <person name="Not F."/>
            <person name="Otillar R."/>
            <person name="Panaud O."/>
            <person name="Pangilinan J."/>
            <person name="Paulsen I."/>
            <person name="Piegu B."/>
            <person name="Poliakov A."/>
            <person name="Robbens S."/>
            <person name="Schmutz J."/>
            <person name="Toulza E."/>
            <person name="Wyss T."/>
            <person name="Zelensky A."/>
            <person name="Zhou K."/>
            <person name="Armbrust E.V."/>
            <person name="Bhattacharya D."/>
            <person name="Goodenough U.W."/>
            <person name="Van de Peer Y."/>
            <person name="Grigoriev I.V."/>
        </authorList>
    </citation>
    <scope>NUCLEOTIDE SEQUENCE [LARGE SCALE GENOMIC DNA]</scope>
    <source>
        <strain evidence="5 6">CCMP1545</strain>
    </source>
</reference>
<dbReference type="AlphaFoldDB" id="C1MU94"/>
<protein>
    <submittedName>
        <fullName evidence="5">Predicted protein</fullName>
    </submittedName>
</protein>
<dbReference type="Proteomes" id="UP000001876">
    <property type="component" value="Unassembled WGS sequence"/>
</dbReference>
<dbReference type="PRINTS" id="PR00081">
    <property type="entry name" value="GDHRDH"/>
</dbReference>
<dbReference type="OrthoDB" id="1933717at2759"/>
<name>C1MU94_MICPC</name>
<dbReference type="SMART" id="SM00822">
    <property type="entry name" value="PKS_KR"/>
    <property type="match status" value="1"/>
</dbReference>
<dbReference type="GeneID" id="9684596"/>
<gene>
    <name evidence="5" type="ORF">MICPUCDRAFT_17574</name>
</gene>
<dbReference type="EMBL" id="GG663740">
    <property type="protein sequence ID" value="EEH56589.1"/>
    <property type="molecule type" value="Genomic_DNA"/>
</dbReference>
<proteinExistence type="inferred from homology"/>
<keyword evidence="2" id="KW-0560">Oxidoreductase</keyword>
<dbReference type="InterPro" id="IPR002347">
    <property type="entry name" value="SDR_fam"/>
</dbReference>
<dbReference type="PRINTS" id="PR00080">
    <property type="entry name" value="SDRFAMILY"/>
</dbReference>
<organism evidence="6">
    <name type="scientific">Micromonas pusilla (strain CCMP1545)</name>
    <name type="common">Picoplanktonic green alga</name>
    <dbReference type="NCBI Taxonomy" id="564608"/>
    <lineage>
        <taxon>Eukaryota</taxon>
        <taxon>Viridiplantae</taxon>
        <taxon>Chlorophyta</taxon>
        <taxon>Mamiellophyceae</taxon>
        <taxon>Mamiellales</taxon>
        <taxon>Mamiellaceae</taxon>
        <taxon>Micromonas</taxon>
    </lineage>
</organism>
<accession>C1MU94</accession>
<keyword evidence="6" id="KW-1185">Reference proteome</keyword>
<dbReference type="GO" id="GO:0016616">
    <property type="term" value="F:oxidoreductase activity, acting on the CH-OH group of donors, NAD or NADP as acceptor"/>
    <property type="evidence" value="ECO:0007669"/>
    <property type="project" value="UniProtKB-ARBA"/>
</dbReference>
<dbReference type="InterPro" id="IPR057326">
    <property type="entry name" value="KR_dom"/>
</dbReference>
<dbReference type="RefSeq" id="XP_003059457.1">
    <property type="nucleotide sequence ID" value="XM_003059411.1"/>
</dbReference>
<dbReference type="Gene3D" id="3.40.50.720">
    <property type="entry name" value="NAD(P)-binding Rossmann-like Domain"/>
    <property type="match status" value="1"/>
</dbReference>
<evidence type="ECO:0000313" key="6">
    <source>
        <dbReference type="Proteomes" id="UP000001876"/>
    </source>
</evidence>
<dbReference type="KEGG" id="mpp:MICPUCDRAFT_17574"/>
<dbReference type="FunFam" id="3.40.50.720:FF:000047">
    <property type="entry name" value="NADP-dependent L-serine/L-allo-threonine dehydrogenase"/>
    <property type="match status" value="1"/>
</dbReference>
<dbReference type="SUPFAM" id="SSF51735">
    <property type="entry name" value="NAD(P)-binding Rossmann-fold domains"/>
    <property type="match status" value="1"/>
</dbReference>
<dbReference type="Pfam" id="PF00106">
    <property type="entry name" value="adh_short"/>
    <property type="match status" value="1"/>
</dbReference>
<evidence type="ECO:0000256" key="2">
    <source>
        <dbReference type="ARBA" id="ARBA00023002"/>
    </source>
</evidence>